<organism evidence="1 2">
    <name type="scientific">Puccinia graminis f. sp. tritici</name>
    <dbReference type="NCBI Taxonomy" id="56615"/>
    <lineage>
        <taxon>Eukaryota</taxon>
        <taxon>Fungi</taxon>
        <taxon>Dikarya</taxon>
        <taxon>Basidiomycota</taxon>
        <taxon>Pucciniomycotina</taxon>
        <taxon>Pucciniomycetes</taxon>
        <taxon>Pucciniales</taxon>
        <taxon>Pucciniaceae</taxon>
        <taxon>Puccinia</taxon>
    </lineage>
</organism>
<gene>
    <name evidence="1" type="ORF">PGT21_030545</name>
</gene>
<keyword evidence="2" id="KW-1185">Reference proteome</keyword>
<evidence type="ECO:0000313" key="2">
    <source>
        <dbReference type="Proteomes" id="UP000324748"/>
    </source>
</evidence>
<sequence>MFPLPDYNFTFLNLLFTVPVKESTIRLTLHISIFESSPNLPEMNALRFRHFKCLNSFPPTSRYPLPTPTYISSCIPYTTPPPYSPDTLTASLPVSHLRLTHTTSTQYSILYSPKKFLEPSLAPLDLPLYRLLSTRGPHFSPLASGSLSFRGILDNASFNQPHLTLNIIVDASSWDVLSSPIFPFTVMPEITGDLCPTHIDCKFRALPIGSNNVLSGRVGEIAQD</sequence>
<comment type="caution">
    <text evidence="1">The sequence shown here is derived from an EMBL/GenBank/DDBJ whole genome shotgun (WGS) entry which is preliminary data.</text>
</comment>
<accession>A0A5B0PA51</accession>
<reference evidence="1 2" key="1">
    <citation type="submission" date="2019-05" db="EMBL/GenBank/DDBJ databases">
        <title>Emergence of the Ug99 lineage of the wheat stem rust pathogen through somatic hybridization.</title>
        <authorList>
            <person name="Li F."/>
            <person name="Upadhyaya N.M."/>
            <person name="Sperschneider J."/>
            <person name="Matny O."/>
            <person name="Nguyen-Phuc H."/>
            <person name="Mago R."/>
            <person name="Raley C."/>
            <person name="Miller M.E."/>
            <person name="Silverstein K.A.T."/>
            <person name="Henningsen E."/>
            <person name="Hirsch C.D."/>
            <person name="Visser B."/>
            <person name="Pretorius Z.A."/>
            <person name="Steffenson B.J."/>
            <person name="Schwessinger B."/>
            <person name="Dodds P.N."/>
            <person name="Figueroa M."/>
        </authorList>
    </citation>
    <scope>NUCLEOTIDE SEQUENCE [LARGE SCALE GENOMIC DNA]</scope>
    <source>
        <strain evidence="1">21-0</strain>
    </source>
</reference>
<dbReference type="AlphaFoldDB" id="A0A5B0PA51"/>
<dbReference type="Proteomes" id="UP000324748">
    <property type="component" value="Unassembled WGS sequence"/>
</dbReference>
<evidence type="ECO:0000313" key="1">
    <source>
        <dbReference type="EMBL" id="KAA1098201.1"/>
    </source>
</evidence>
<protein>
    <submittedName>
        <fullName evidence="1">Uncharacterized protein</fullName>
    </submittedName>
</protein>
<proteinExistence type="predicted"/>
<name>A0A5B0PA51_PUCGR</name>
<dbReference type="EMBL" id="VSWC01000066">
    <property type="protein sequence ID" value="KAA1098201.1"/>
    <property type="molecule type" value="Genomic_DNA"/>
</dbReference>